<reference evidence="3" key="1">
    <citation type="submission" date="2022-10" db="EMBL/GenBank/DDBJ databases">
        <title>Genome assembly of Pristionchus species.</title>
        <authorList>
            <person name="Yoshida K."/>
            <person name="Sommer R.J."/>
        </authorList>
    </citation>
    <scope>NUCLEOTIDE SEQUENCE [LARGE SCALE GENOMIC DNA]</scope>
    <source>
        <strain evidence="3">RS5460</strain>
    </source>
</reference>
<comment type="caution">
    <text evidence="2">The sequence shown here is derived from an EMBL/GenBank/DDBJ whole genome shotgun (WGS) entry which is preliminary data.</text>
</comment>
<keyword evidence="3" id="KW-1185">Reference proteome</keyword>
<feature type="non-terminal residue" evidence="2">
    <location>
        <position position="84"/>
    </location>
</feature>
<evidence type="ECO:0000313" key="3">
    <source>
        <dbReference type="Proteomes" id="UP001328107"/>
    </source>
</evidence>
<dbReference type="EMBL" id="BTRK01000002">
    <property type="protein sequence ID" value="GMR36822.1"/>
    <property type="molecule type" value="Genomic_DNA"/>
</dbReference>
<organism evidence="2 3">
    <name type="scientific">Pristionchus mayeri</name>
    <dbReference type="NCBI Taxonomy" id="1317129"/>
    <lineage>
        <taxon>Eukaryota</taxon>
        <taxon>Metazoa</taxon>
        <taxon>Ecdysozoa</taxon>
        <taxon>Nematoda</taxon>
        <taxon>Chromadorea</taxon>
        <taxon>Rhabditida</taxon>
        <taxon>Rhabditina</taxon>
        <taxon>Diplogasteromorpha</taxon>
        <taxon>Diplogasteroidea</taxon>
        <taxon>Neodiplogasteridae</taxon>
        <taxon>Pristionchus</taxon>
    </lineage>
</organism>
<evidence type="ECO:0000313" key="2">
    <source>
        <dbReference type="EMBL" id="GMR36822.1"/>
    </source>
</evidence>
<dbReference type="AlphaFoldDB" id="A0AAN4ZFE7"/>
<proteinExistence type="predicted"/>
<dbReference type="Proteomes" id="UP001328107">
    <property type="component" value="Unassembled WGS sequence"/>
</dbReference>
<protein>
    <recommendedName>
        <fullName evidence="4">Secreted protein</fullName>
    </recommendedName>
</protein>
<name>A0AAN4ZFE7_9BILA</name>
<feature type="chain" id="PRO_5042918696" description="Secreted protein" evidence="1">
    <location>
        <begin position="18"/>
        <end position="84"/>
    </location>
</feature>
<keyword evidence="1" id="KW-0732">Signal</keyword>
<gene>
    <name evidence="2" type="ORF">PMAYCL1PPCAC_07017</name>
</gene>
<evidence type="ECO:0008006" key="4">
    <source>
        <dbReference type="Google" id="ProtNLM"/>
    </source>
</evidence>
<evidence type="ECO:0000256" key="1">
    <source>
        <dbReference type="SAM" id="SignalP"/>
    </source>
</evidence>
<accession>A0AAN4ZFE7</accession>
<sequence>SSIFFTPLFVLLACLDPFPLFFFRCRVTFFALPSSGCPMVTVARVVEGTSVTTSESRIGRDVVSSAESKMGRMSSFLWVDSRDI</sequence>
<feature type="signal peptide" evidence="1">
    <location>
        <begin position="1"/>
        <end position="17"/>
    </location>
</feature>
<feature type="non-terminal residue" evidence="2">
    <location>
        <position position="1"/>
    </location>
</feature>